<dbReference type="Proteomes" id="UP000033058">
    <property type="component" value="Chromosome"/>
</dbReference>
<dbReference type="InterPro" id="IPR007366">
    <property type="entry name" value="DUF432"/>
</dbReference>
<reference evidence="1 2" key="1">
    <citation type="submission" date="2014-07" db="EMBL/GenBank/DDBJ databases">
        <title>Methanogenic archaea and the global carbon cycle.</title>
        <authorList>
            <person name="Henriksen J.R."/>
            <person name="Luke J."/>
            <person name="Reinhart S."/>
            <person name="Benedict M.N."/>
            <person name="Youngblut N.D."/>
            <person name="Metcalf M.E."/>
            <person name="Whitaker R.J."/>
            <person name="Metcalf W.W."/>
        </authorList>
    </citation>
    <scope>NUCLEOTIDE SEQUENCE [LARGE SCALE GENOMIC DNA]</scope>
    <source>
        <strain evidence="1 2">WWM610</strain>
    </source>
</reference>
<name>A0A0E3LFT4_METMZ</name>
<dbReference type="EMBL" id="CP009509">
    <property type="protein sequence ID" value="AKB41326.1"/>
    <property type="molecule type" value="Genomic_DNA"/>
</dbReference>
<evidence type="ECO:0000313" key="2">
    <source>
        <dbReference type="Proteomes" id="UP000033058"/>
    </source>
</evidence>
<sequence length="250" mass="28541">MNNMYGYYDPPFSVEKDGISISLDKTGDRWVYRRTSGKDEVEKLVLGDRKRIIINPVEPLNTPKEITPNLLIEFEKTVLLAGGEKRQIFLTFPVEIGVFISDIGDKNPQLIDVLSLSRQKFTLYGEVSNGVVCKHWKSRLYSVSPDLNPLQEGVMELTLRNASSEWASISKAVFSAYGMKLYYDGDVFMKARMEILNRNTAETGFDMQPVNGEMKGYLVKDQKIRKEAFGVYSLRKLGFVPLKFYMGWGF</sequence>
<dbReference type="PATRIC" id="fig|1434117.4.peg.2979"/>
<dbReference type="HOGENOM" id="CLU_096705_1_0_2"/>
<evidence type="ECO:0000313" key="1">
    <source>
        <dbReference type="EMBL" id="AKB41326.1"/>
    </source>
</evidence>
<evidence type="ECO:0008006" key="3">
    <source>
        <dbReference type="Google" id="ProtNLM"/>
    </source>
</evidence>
<proteinExistence type="predicted"/>
<gene>
    <name evidence="1" type="ORF">MSMAW_2335</name>
</gene>
<dbReference type="AlphaFoldDB" id="A0A0E3LFT4"/>
<dbReference type="Pfam" id="PF04254">
    <property type="entry name" value="DUF432"/>
    <property type="match status" value="1"/>
</dbReference>
<organism evidence="1 2">
    <name type="scientific">Methanosarcina mazei WWM610</name>
    <dbReference type="NCBI Taxonomy" id="1434117"/>
    <lineage>
        <taxon>Archaea</taxon>
        <taxon>Methanobacteriati</taxon>
        <taxon>Methanobacteriota</taxon>
        <taxon>Stenosarchaea group</taxon>
        <taxon>Methanomicrobia</taxon>
        <taxon>Methanosarcinales</taxon>
        <taxon>Methanosarcinaceae</taxon>
        <taxon>Methanosarcina</taxon>
    </lineage>
</organism>
<protein>
    <recommendedName>
        <fullName evidence="3">DUF432 domain-containing protein</fullName>
    </recommendedName>
</protein>
<accession>A0A0E3LFT4</accession>
<dbReference type="PIRSF" id="PIRSF019202">
    <property type="entry name" value="UCP019202"/>
    <property type="match status" value="1"/>
</dbReference>